<feature type="transmembrane region" description="Helical" evidence="1">
    <location>
        <begin position="220"/>
        <end position="239"/>
    </location>
</feature>
<protein>
    <submittedName>
        <fullName evidence="2">Uncharacterized protein</fullName>
    </submittedName>
</protein>
<evidence type="ECO:0000256" key="1">
    <source>
        <dbReference type="SAM" id="Phobius"/>
    </source>
</evidence>
<feature type="transmembrane region" description="Helical" evidence="1">
    <location>
        <begin position="97"/>
        <end position="116"/>
    </location>
</feature>
<evidence type="ECO:0000313" key="2">
    <source>
        <dbReference type="EMBL" id="KRN67807.1"/>
    </source>
</evidence>
<reference evidence="2 3" key="1">
    <citation type="journal article" date="2015" name="Genome Announc.">
        <title>Expanding the biotechnology potential of lactobacilli through comparative genomics of 213 strains and associated genera.</title>
        <authorList>
            <person name="Sun Z."/>
            <person name="Harris H.M."/>
            <person name="McCann A."/>
            <person name="Guo C."/>
            <person name="Argimon S."/>
            <person name="Zhang W."/>
            <person name="Yang X."/>
            <person name="Jeffery I.B."/>
            <person name="Cooney J.C."/>
            <person name="Kagawa T.F."/>
            <person name="Liu W."/>
            <person name="Song Y."/>
            <person name="Salvetti E."/>
            <person name="Wrobel A."/>
            <person name="Rasinkangas P."/>
            <person name="Parkhill J."/>
            <person name="Rea M.C."/>
            <person name="O'Sullivan O."/>
            <person name="Ritari J."/>
            <person name="Douillard F.P."/>
            <person name="Paul Ross R."/>
            <person name="Yang R."/>
            <person name="Briner A.E."/>
            <person name="Felis G.E."/>
            <person name="de Vos W.M."/>
            <person name="Barrangou R."/>
            <person name="Klaenhammer T.R."/>
            <person name="Caufield P.W."/>
            <person name="Cui Y."/>
            <person name="Zhang H."/>
            <person name="O'Toole P.W."/>
        </authorList>
    </citation>
    <scope>NUCLEOTIDE SEQUENCE [LARGE SCALE GENOMIC DNA]</scope>
    <source>
        <strain evidence="2 3">DSM 17757</strain>
    </source>
</reference>
<keyword evidence="1" id="KW-0812">Transmembrane</keyword>
<proteinExistence type="predicted"/>
<dbReference type="AlphaFoldDB" id="A0A0R2IS02"/>
<dbReference type="EMBL" id="JQBR01000001">
    <property type="protein sequence ID" value="KRN67807.1"/>
    <property type="molecule type" value="Genomic_DNA"/>
</dbReference>
<dbReference type="Proteomes" id="UP000051568">
    <property type="component" value="Unassembled WGS sequence"/>
</dbReference>
<keyword evidence="3" id="KW-1185">Reference proteome</keyword>
<organism evidence="2 3">
    <name type="scientific">Pediococcus cellicola</name>
    <dbReference type="NCBI Taxonomy" id="319652"/>
    <lineage>
        <taxon>Bacteria</taxon>
        <taxon>Bacillati</taxon>
        <taxon>Bacillota</taxon>
        <taxon>Bacilli</taxon>
        <taxon>Lactobacillales</taxon>
        <taxon>Lactobacillaceae</taxon>
        <taxon>Pediococcus</taxon>
    </lineage>
</organism>
<sequence length="240" mass="27360">MQTIHLSASNKKTMLPVFMTLIQTLSVWLIPTVYSRQVNTAIQHTFNNQFLLILFIFMFNFLVFDRLTNKISVPIFLSMAGISVLIAALSFSKVSPTISLLLFTCLLTLITFFLPFKTNWPGLILFTLSTSFILPESLFYIQCGFLSKSFLTSLLVPTLGTLFFFFPFFSNRFVHKEIYRLIIGLTVVLTFLFIGITSHTLLACILLLVSWLSGVLFNQIKLDLLINIFLNLLFSVLLIL</sequence>
<comment type="caution">
    <text evidence="2">The sequence shown here is derived from an EMBL/GenBank/DDBJ whole genome shotgun (WGS) entry which is preliminary data.</text>
</comment>
<feature type="transmembrane region" description="Helical" evidence="1">
    <location>
        <begin position="71"/>
        <end position="91"/>
    </location>
</feature>
<keyword evidence="1" id="KW-0472">Membrane</keyword>
<feature type="transmembrane region" description="Helical" evidence="1">
    <location>
        <begin position="46"/>
        <end position="64"/>
    </location>
</feature>
<dbReference type="PATRIC" id="fig|319652.3.peg.354"/>
<accession>A0A0R2IS02</accession>
<gene>
    <name evidence="2" type="ORF">IV80_GL000351</name>
</gene>
<feature type="transmembrane region" description="Helical" evidence="1">
    <location>
        <begin position="123"/>
        <end position="142"/>
    </location>
</feature>
<keyword evidence="1" id="KW-1133">Transmembrane helix</keyword>
<name>A0A0R2IS02_9LACO</name>
<feature type="transmembrane region" description="Helical" evidence="1">
    <location>
        <begin position="12"/>
        <end position="34"/>
    </location>
</feature>
<feature type="transmembrane region" description="Helical" evidence="1">
    <location>
        <begin position="181"/>
        <end position="208"/>
    </location>
</feature>
<evidence type="ECO:0000313" key="3">
    <source>
        <dbReference type="Proteomes" id="UP000051568"/>
    </source>
</evidence>
<feature type="transmembrane region" description="Helical" evidence="1">
    <location>
        <begin position="148"/>
        <end position="169"/>
    </location>
</feature>